<accession>A0A0L8FUL6</accession>
<reference evidence="1" key="1">
    <citation type="submission" date="2015-07" db="EMBL/GenBank/DDBJ databases">
        <title>MeaNS - Measles Nucleotide Surveillance Program.</title>
        <authorList>
            <person name="Tran T."/>
            <person name="Druce J."/>
        </authorList>
    </citation>
    <scope>NUCLEOTIDE SEQUENCE</scope>
    <source>
        <strain evidence="1">UCB-OBI-ISO-001</strain>
        <tissue evidence="1">Gonad</tissue>
    </source>
</reference>
<evidence type="ECO:0000313" key="1">
    <source>
        <dbReference type="EMBL" id="KOF68391.1"/>
    </source>
</evidence>
<dbReference type="AlphaFoldDB" id="A0A0L8FUL6"/>
<organism evidence="1">
    <name type="scientific">Octopus bimaculoides</name>
    <name type="common">California two-spotted octopus</name>
    <dbReference type="NCBI Taxonomy" id="37653"/>
    <lineage>
        <taxon>Eukaryota</taxon>
        <taxon>Metazoa</taxon>
        <taxon>Spiralia</taxon>
        <taxon>Lophotrochozoa</taxon>
        <taxon>Mollusca</taxon>
        <taxon>Cephalopoda</taxon>
        <taxon>Coleoidea</taxon>
        <taxon>Octopodiformes</taxon>
        <taxon>Octopoda</taxon>
        <taxon>Incirrata</taxon>
        <taxon>Octopodidae</taxon>
        <taxon>Octopus</taxon>
    </lineage>
</organism>
<proteinExistence type="predicted"/>
<gene>
    <name evidence="1" type="ORF">OCBIM_22007381mg</name>
</gene>
<dbReference type="EMBL" id="KQ426315">
    <property type="protein sequence ID" value="KOF68391.1"/>
    <property type="molecule type" value="Genomic_DNA"/>
</dbReference>
<sequence length="80" mass="9538">MLDFSRYIISIFSFLKKKRKEKSSTLLVVINNKYIFRMFFFFLVGGKENVIFSCLLQLQISYISLCDEEHDKILTLPFTQ</sequence>
<name>A0A0L8FUL6_OCTBM</name>
<protein>
    <submittedName>
        <fullName evidence="1">Uncharacterized protein</fullName>
    </submittedName>
</protein>